<name>X1LE26_9ZZZZ</name>
<comment type="caution">
    <text evidence="1">The sequence shown here is derived from an EMBL/GenBank/DDBJ whole genome shotgun (WGS) entry which is preliminary data.</text>
</comment>
<organism evidence="1">
    <name type="scientific">marine sediment metagenome</name>
    <dbReference type="NCBI Taxonomy" id="412755"/>
    <lineage>
        <taxon>unclassified sequences</taxon>
        <taxon>metagenomes</taxon>
        <taxon>ecological metagenomes</taxon>
    </lineage>
</organism>
<proteinExistence type="predicted"/>
<gene>
    <name evidence="1" type="ORF">S06H3_16651</name>
</gene>
<sequence length="306" mass="33561">MKKLGYIFGRRLRGDLILTDDPLANRQARIISPGAWLTEDEQSIYEEDATQNYRIGTRMVVGNRVFHYSRAKENLLALHVAFTDGSLLRSNSDETDHMLAHNKSVSVVTYHPLEAVLVNQFADGILATFGADDNKYPICVEIESNTASDGTGDPCEVTLKDPLPDQILAETWIVCYPNIYAYLLDSGCRAGVEDVTQGYYSGACVPLVADAFAYVTKFAVAELPVVVHAGRYFWGQTWGPCLMWVGNQANLVGQTACQREVFVGADGGLVYRPVNGEGVDWVKQTLGHVLMDGGTVNTANGDQLIM</sequence>
<accession>X1LE26</accession>
<protein>
    <submittedName>
        <fullName evidence="1">Uncharacterized protein</fullName>
    </submittedName>
</protein>
<dbReference type="EMBL" id="BARV01008253">
    <property type="protein sequence ID" value="GAI17537.1"/>
    <property type="molecule type" value="Genomic_DNA"/>
</dbReference>
<feature type="non-terminal residue" evidence="1">
    <location>
        <position position="306"/>
    </location>
</feature>
<evidence type="ECO:0000313" key="1">
    <source>
        <dbReference type="EMBL" id="GAI17537.1"/>
    </source>
</evidence>
<dbReference type="AlphaFoldDB" id="X1LE26"/>
<reference evidence="1" key="1">
    <citation type="journal article" date="2014" name="Front. Microbiol.">
        <title>High frequency of phylogenetically diverse reductive dehalogenase-homologous genes in deep subseafloor sedimentary metagenomes.</title>
        <authorList>
            <person name="Kawai M."/>
            <person name="Futagami T."/>
            <person name="Toyoda A."/>
            <person name="Takaki Y."/>
            <person name="Nishi S."/>
            <person name="Hori S."/>
            <person name="Arai W."/>
            <person name="Tsubouchi T."/>
            <person name="Morono Y."/>
            <person name="Uchiyama I."/>
            <person name="Ito T."/>
            <person name="Fujiyama A."/>
            <person name="Inagaki F."/>
            <person name="Takami H."/>
        </authorList>
    </citation>
    <scope>NUCLEOTIDE SEQUENCE</scope>
    <source>
        <strain evidence="1">Expedition CK06-06</strain>
    </source>
</reference>